<dbReference type="OrthoDB" id="3937014at2759"/>
<feature type="compositionally biased region" description="Polar residues" evidence="1">
    <location>
        <begin position="258"/>
        <end position="267"/>
    </location>
</feature>
<dbReference type="Proteomes" id="UP000193144">
    <property type="component" value="Unassembled WGS sequence"/>
</dbReference>
<evidence type="ECO:0008006" key="4">
    <source>
        <dbReference type="Google" id="ProtNLM"/>
    </source>
</evidence>
<reference evidence="2 3" key="1">
    <citation type="submission" date="2016-07" db="EMBL/GenBank/DDBJ databases">
        <title>Pervasive Adenine N6-methylation of Active Genes in Fungi.</title>
        <authorList>
            <consortium name="DOE Joint Genome Institute"/>
            <person name="Mondo S.J."/>
            <person name="Dannebaum R.O."/>
            <person name="Kuo R.C."/>
            <person name="Labutti K."/>
            <person name="Haridas S."/>
            <person name="Kuo A."/>
            <person name="Salamov A."/>
            <person name="Ahrendt S.R."/>
            <person name="Lipzen A."/>
            <person name="Sullivan W."/>
            <person name="Andreopoulos W.B."/>
            <person name="Clum A."/>
            <person name="Lindquist E."/>
            <person name="Daum C."/>
            <person name="Ramamoorthy G.K."/>
            <person name="Gryganskyi A."/>
            <person name="Culley D."/>
            <person name="Magnuson J.K."/>
            <person name="James T.Y."/>
            <person name="O'Malley M.A."/>
            <person name="Stajich J.E."/>
            <person name="Spatafora J.W."/>
            <person name="Visel A."/>
            <person name="Grigoriev I.V."/>
        </authorList>
    </citation>
    <scope>NUCLEOTIDE SEQUENCE [LARGE SCALE GENOMIC DNA]</scope>
    <source>
        <strain evidence="2 3">CBS 115471</strain>
    </source>
</reference>
<accession>A0A1Y1ZXT0</accession>
<sequence>MGDVLGGLISLGHLVQKAYTLYAACQAAPEEIRLAGDHVHGMALVLDGVKSDLVDNRNSSLYKTTAIAQTRKRALQIHVEHCDRSLARMEKLLSKYHGFKKTHVSGWDRFRWSMDGKKEIADCKADLVLATSILDLFLSKEGLSVLWRVESTMEIILKKIGALELFQANMLTGPTTRGRSGSNVGRTIVLSLVITKFKSFLRRYRRRKANTTRRNRPNQVSKRPKPITRQSSGFAPNKKRDGLIQNYAWSNIANASTVVGGSSQRSQTPPPIYNDPTGERRPGLTRRSSSMRRLMNRINAQSARTKSDREHFECWKVGIGKLAFGGKTAPEFLPHKRGQLQLRKMGEIYKEAAMYDYRAPNEQDKRVRLLLDAKNSKEKNNKTGRKWYLAGAKVIARDPGRTGMVVVEKAMVVLVRRTAR</sequence>
<feature type="region of interest" description="Disordered" evidence="1">
    <location>
        <begin position="205"/>
        <end position="239"/>
    </location>
</feature>
<feature type="compositionally biased region" description="Basic residues" evidence="1">
    <location>
        <begin position="205"/>
        <end position="226"/>
    </location>
</feature>
<gene>
    <name evidence="2" type="ORF">BCR34DRAFT_598789</name>
</gene>
<organism evidence="2 3">
    <name type="scientific">Clohesyomyces aquaticus</name>
    <dbReference type="NCBI Taxonomy" id="1231657"/>
    <lineage>
        <taxon>Eukaryota</taxon>
        <taxon>Fungi</taxon>
        <taxon>Dikarya</taxon>
        <taxon>Ascomycota</taxon>
        <taxon>Pezizomycotina</taxon>
        <taxon>Dothideomycetes</taxon>
        <taxon>Pleosporomycetidae</taxon>
        <taxon>Pleosporales</taxon>
        <taxon>Lindgomycetaceae</taxon>
        <taxon>Clohesyomyces</taxon>
    </lineage>
</organism>
<evidence type="ECO:0000313" key="3">
    <source>
        <dbReference type="Proteomes" id="UP000193144"/>
    </source>
</evidence>
<keyword evidence="3" id="KW-1185">Reference proteome</keyword>
<dbReference type="EMBL" id="MCFA01000029">
    <property type="protein sequence ID" value="ORY14877.1"/>
    <property type="molecule type" value="Genomic_DNA"/>
</dbReference>
<proteinExistence type="predicted"/>
<evidence type="ECO:0000256" key="1">
    <source>
        <dbReference type="SAM" id="MobiDB-lite"/>
    </source>
</evidence>
<comment type="caution">
    <text evidence="2">The sequence shown here is derived from an EMBL/GenBank/DDBJ whole genome shotgun (WGS) entry which is preliminary data.</text>
</comment>
<protein>
    <recommendedName>
        <fullName evidence="4">Fungal N-terminal domain-containing protein</fullName>
    </recommendedName>
</protein>
<evidence type="ECO:0000313" key="2">
    <source>
        <dbReference type="EMBL" id="ORY14877.1"/>
    </source>
</evidence>
<name>A0A1Y1ZXT0_9PLEO</name>
<dbReference type="AlphaFoldDB" id="A0A1Y1ZXT0"/>
<feature type="region of interest" description="Disordered" evidence="1">
    <location>
        <begin position="258"/>
        <end position="291"/>
    </location>
</feature>